<dbReference type="Proteomes" id="UP001195483">
    <property type="component" value="Unassembled WGS sequence"/>
</dbReference>
<keyword evidence="3" id="KW-1185">Reference proteome</keyword>
<dbReference type="AlphaFoldDB" id="A0AAE0RUV8"/>
<sequence length="133" mass="14969">MVFSKHSRVSTMVFSNHDIPEYHENFLGLQQVERYIASTTAEGYFLDTTVGVRPLQGIQNNKISIPKYSNSANGVESGDKSQLKQTPTPTPKQLVTRYLSNQAMEWRLVELKGCRDSANCHQEDFQTISAASK</sequence>
<evidence type="ECO:0000313" key="2">
    <source>
        <dbReference type="EMBL" id="KAK3580103.1"/>
    </source>
</evidence>
<reference evidence="2" key="3">
    <citation type="submission" date="2023-05" db="EMBL/GenBank/DDBJ databases">
        <authorList>
            <person name="Smith C.H."/>
        </authorList>
    </citation>
    <scope>NUCLEOTIDE SEQUENCE</scope>
    <source>
        <strain evidence="2">CHS0354</strain>
        <tissue evidence="2">Mantle</tissue>
    </source>
</reference>
<reference evidence="2" key="2">
    <citation type="journal article" date="2021" name="Genome Biol. Evol.">
        <title>Developing a high-quality reference genome for a parasitic bivalve with doubly uniparental inheritance (Bivalvia: Unionida).</title>
        <authorList>
            <person name="Smith C.H."/>
        </authorList>
    </citation>
    <scope>NUCLEOTIDE SEQUENCE</scope>
    <source>
        <strain evidence="2">CHS0354</strain>
        <tissue evidence="2">Mantle</tissue>
    </source>
</reference>
<feature type="region of interest" description="Disordered" evidence="1">
    <location>
        <begin position="66"/>
        <end position="92"/>
    </location>
</feature>
<feature type="compositionally biased region" description="Polar residues" evidence="1">
    <location>
        <begin position="83"/>
        <end position="92"/>
    </location>
</feature>
<evidence type="ECO:0000256" key="1">
    <source>
        <dbReference type="SAM" id="MobiDB-lite"/>
    </source>
</evidence>
<accession>A0AAE0RUV8</accession>
<reference evidence="2" key="1">
    <citation type="journal article" date="2021" name="Genome Biol. Evol.">
        <title>A High-Quality Reference Genome for a Parasitic Bivalve with Doubly Uniparental Inheritance (Bivalvia: Unionida).</title>
        <authorList>
            <person name="Smith C.H."/>
        </authorList>
    </citation>
    <scope>NUCLEOTIDE SEQUENCE</scope>
    <source>
        <strain evidence="2">CHS0354</strain>
    </source>
</reference>
<dbReference type="EMBL" id="JAEAOA010000367">
    <property type="protein sequence ID" value="KAK3580103.1"/>
    <property type="molecule type" value="Genomic_DNA"/>
</dbReference>
<gene>
    <name evidence="2" type="ORF">CHS0354_005159</name>
</gene>
<comment type="caution">
    <text evidence="2">The sequence shown here is derived from an EMBL/GenBank/DDBJ whole genome shotgun (WGS) entry which is preliminary data.</text>
</comment>
<protein>
    <submittedName>
        <fullName evidence="2">Uncharacterized protein</fullName>
    </submittedName>
</protein>
<evidence type="ECO:0000313" key="3">
    <source>
        <dbReference type="Proteomes" id="UP001195483"/>
    </source>
</evidence>
<proteinExistence type="predicted"/>
<organism evidence="2 3">
    <name type="scientific">Potamilus streckersoni</name>
    <dbReference type="NCBI Taxonomy" id="2493646"/>
    <lineage>
        <taxon>Eukaryota</taxon>
        <taxon>Metazoa</taxon>
        <taxon>Spiralia</taxon>
        <taxon>Lophotrochozoa</taxon>
        <taxon>Mollusca</taxon>
        <taxon>Bivalvia</taxon>
        <taxon>Autobranchia</taxon>
        <taxon>Heteroconchia</taxon>
        <taxon>Palaeoheterodonta</taxon>
        <taxon>Unionida</taxon>
        <taxon>Unionoidea</taxon>
        <taxon>Unionidae</taxon>
        <taxon>Ambleminae</taxon>
        <taxon>Lampsilini</taxon>
        <taxon>Potamilus</taxon>
    </lineage>
</organism>
<name>A0AAE0RUV8_9BIVA</name>